<protein>
    <submittedName>
        <fullName evidence="1">Glutaredoxin family protein</fullName>
    </submittedName>
</protein>
<gene>
    <name evidence="1" type="ORF">JR050_15110</name>
</gene>
<organism evidence="1 2">
    <name type="scientific">Bacillus suaedaesalsae</name>
    <dbReference type="NCBI Taxonomy" id="2810349"/>
    <lineage>
        <taxon>Bacteria</taxon>
        <taxon>Bacillati</taxon>
        <taxon>Bacillota</taxon>
        <taxon>Bacilli</taxon>
        <taxon>Bacillales</taxon>
        <taxon>Bacillaceae</taxon>
        <taxon>Bacillus</taxon>
    </lineage>
</organism>
<reference evidence="1 2" key="1">
    <citation type="submission" date="2021-02" db="EMBL/GenBank/DDBJ databases">
        <title>Bacillus sp. RD4P76, an endophyte from a halophyte.</title>
        <authorList>
            <person name="Sun J.-Q."/>
        </authorList>
    </citation>
    <scope>NUCLEOTIDE SEQUENCE [LARGE SCALE GENOMIC DNA]</scope>
    <source>
        <strain evidence="1 2">RD4P76</strain>
    </source>
</reference>
<comment type="caution">
    <text evidence="1">The sequence shown here is derived from an EMBL/GenBank/DDBJ whole genome shotgun (WGS) entry which is preliminary data.</text>
</comment>
<dbReference type="InterPro" id="IPR052565">
    <property type="entry name" value="Glutaredoxin-like_YDR286C"/>
</dbReference>
<dbReference type="SUPFAM" id="SSF52833">
    <property type="entry name" value="Thioredoxin-like"/>
    <property type="match status" value="1"/>
</dbReference>
<sequence>MNTVKINFYTKIDCPLCDKGKAVVQELANEFPVELIEWDIYKDDELLELYQVMIPVVEIDEEVISYGILDKNLIRKRLLEKTGVS</sequence>
<dbReference type="Proteomes" id="UP001518925">
    <property type="component" value="Unassembled WGS sequence"/>
</dbReference>
<evidence type="ECO:0000313" key="2">
    <source>
        <dbReference type="Proteomes" id="UP001518925"/>
    </source>
</evidence>
<proteinExistence type="predicted"/>
<dbReference type="InterPro" id="IPR008554">
    <property type="entry name" value="Glutaredoxin-like"/>
</dbReference>
<dbReference type="RefSeq" id="WP_204204350.1">
    <property type="nucleotide sequence ID" value="NZ_JAFELM010000036.1"/>
</dbReference>
<dbReference type="PANTHER" id="PTHR33558:SF1">
    <property type="entry name" value="GLUTAREDOXIN-LIKE PROTEIN C5ORF63 HOMOLOG"/>
    <property type="match status" value="1"/>
</dbReference>
<dbReference type="Pfam" id="PF05768">
    <property type="entry name" value="Glrx-like"/>
    <property type="match status" value="1"/>
</dbReference>
<dbReference type="PANTHER" id="PTHR33558">
    <property type="entry name" value="GLUTAREDOXIN-LIKE PROTEIN C5ORF63 HOMOLOG"/>
    <property type="match status" value="1"/>
</dbReference>
<evidence type="ECO:0000313" key="1">
    <source>
        <dbReference type="EMBL" id="MBM6618997.1"/>
    </source>
</evidence>
<keyword evidence="2" id="KW-1185">Reference proteome</keyword>
<dbReference type="Gene3D" id="3.40.30.10">
    <property type="entry name" value="Glutaredoxin"/>
    <property type="match status" value="1"/>
</dbReference>
<name>A0ABS2DKG4_9BACI</name>
<accession>A0ABS2DKG4</accession>
<dbReference type="InterPro" id="IPR036249">
    <property type="entry name" value="Thioredoxin-like_sf"/>
</dbReference>
<dbReference type="EMBL" id="JAFELM010000036">
    <property type="protein sequence ID" value="MBM6618997.1"/>
    <property type="molecule type" value="Genomic_DNA"/>
</dbReference>